<sequence>MHADRRDAEDGGERDRKMPTATRAAWPHRHLAERLGLLVGDERGGRADTAENQVVLAQMDDYALKRPERRVAMDVLTNVFANVVVRKHR</sequence>
<name>A0A1H2RK08_9BACL</name>
<feature type="region of interest" description="Disordered" evidence="1">
    <location>
        <begin position="1"/>
        <end position="25"/>
    </location>
</feature>
<dbReference type="Proteomes" id="UP000182589">
    <property type="component" value="Unassembled WGS sequence"/>
</dbReference>
<proteinExistence type="predicted"/>
<evidence type="ECO:0000313" key="3">
    <source>
        <dbReference type="Proteomes" id="UP000182589"/>
    </source>
</evidence>
<gene>
    <name evidence="2" type="ORF">SAMN04489725_10331</name>
</gene>
<accession>A0A1H2RK08</accession>
<dbReference type="STRING" id="89784.SAMN04489725_10331"/>
<protein>
    <submittedName>
        <fullName evidence="2">Uncharacterized protein</fullName>
    </submittedName>
</protein>
<organism evidence="2 3">
    <name type="scientific">Alicyclobacillus hesperidum</name>
    <dbReference type="NCBI Taxonomy" id="89784"/>
    <lineage>
        <taxon>Bacteria</taxon>
        <taxon>Bacillati</taxon>
        <taxon>Bacillota</taxon>
        <taxon>Bacilli</taxon>
        <taxon>Bacillales</taxon>
        <taxon>Alicyclobacillaceae</taxon>
        <taxon>Alicyclobacillus</taxon>
    </lineage>
</organism>
<reference evidence="3" key="1">
    <citation type="submission" date="2016-10" db="EMBL/GenBank/DDBJ databases">
        <authorList>
            <person name="Varghese N."/>
        </authorList>
    </citation>
    <scope>NUCLEOTIDE SEQUENCE [LARGE SCALE GENOMIC DNA]</scope>
    <source>
        <strain evidence="3">DSM 12489</strain>
    </source>
</reference>
<feature type="compositionally biased region" description="Basic and acidic residues" evidence="1">
    <location>
        <begin position="1"/>
        <end position="18"/>
    </location>
</feature>
<dbReference type="AlphaFoldDB" id="A0A1H2RK08"/>
<dbReference type="EMBL" id="FNOJ01000003">
    <property type="protein sequence ID" value="SDW19813.1"/>
    <property type="molecule type" value="Genomic_DNA"/>
</dbReference>
<keyword evidence="3" id="KW-1185">Reference proteome</keyword>
<evidence type="ECO:0000256" key="1">
    <source>
        <dbReference type="SAM" id="MobiDB-lite"/>
    </source>
</evidence>
<evidence type="ECO:0000313" key="2">
    <source>
        <dbReference type="EMBL" id="SDW19813.1"/>
    </source>
</evidence>